<dbReference type="Proteomes" id="UP000282028">
    <property type="component" value="Unassembled WGS sequence"/>
</dbReference>
<dbReference type="NCBIfam" id="TIGR04398">
    <property type="entry name" value="SLAP_DUP"/>
    <property type="match status" value="2"/>
</dbReference>
<dbReference type="RefSeq" id="WP_122907139.1">
    <property type="nucleotide sequence ID" value="NZ_CBCSBE010000018.1"/>
</dbReference>
<dbReference type="InterPro" id="IPR030910">
    <property type="entry name" value="SLAP_dom"/>
</dbReference>
<dbReference type="AlphaFoldDB" id="A0A3M8CNE3"/>
<gene>
    <name evidence="1" type="ORF">EDM52_00810</name>
</gene>
<reference evidence="1 2" key="1">
    <citation type="submission" date="2018-10" db="EMBL/GenBank/DDBJ databases">
        <title>Phylogenomics of Brevibacillus.</title>
        <authorList>
            <person name="Dunlap C."/>
        </authorList>
    </citation>
    <scope>NUCLEOTIDE SEQUENCE [LARGE SCALE GENOMIC DNA]</scope>
    <source>
        <strain evidence="1 2">JCM 12215</strain>
    </source>
</reference>
<accession>A0A3M8CNE3</accession>
<evidence type="ECO:0000313" key="2">
    <source>
        <dbReference type="Proteomes" id="UP000282028"/>
    </source>
</evidence>
<proteinExistence type="predicted"/>
<protein>
    <submittedName>
        <fullName evidence="1">SLAP domain-containing protein</fullName>
    </submittedName>
</protein>
<keyword evidence="2" id="KW-1185">Reference proteome</keyword>
<dbReference type="OrthoDB" id="2462503at2"/>
<dbReference type="EMBL" id="RHHR01000002">
    <property type="protein sequence ID" value="RNB77099.1"/>
    <property type="molecule type" value="Genomic_DNA"/>
</dbReference>
<evidence type="ECO:0000313" key="1">
    <source>
        <dbReference type="EMBL" id="RNB77099.1"/>
    </source>
</evidence>
<organism evidence="1 2">
    <name type="scientific">Brevibacillus invocatus</name>
    <dbReference type="NCBI Taxonomy" id="173959"/>
    <lineage>
        <taxon>Bacteria</taxon>
        <taxon>Bacillati</taxon>
        <taxon>Bacillota</taxon>
        <taxon>Bacilli</taxon>
        <taxon>Bacillales</taxon>
        <taxon>Paenibacillaceae</taxon>
        <taxon>Brevibacillus</taxon>
    </lineage>
</organism>
<name>A0A3M8CNE3_9BACL</name>
<comment type="caution">
    <text evidence="1">The sequence shown here is derived from an EMBL/GenBank/DDBJ whole genome shotgun (WGS) entry which is preliminary data.</text>
</comment>
<sequence length="330" mass="37038">MSWLLENWFGSKESLDQVKEEIHENLHKEFYLGLSGIENPEQSSTRVPAKELYLVMHGPWDSKLEDNEAELLQYVHDELPAVVRDEVGVIPFYTQVTEEGYLVLTYIRNASSRGVLLQRLPLILMTPEGEVVAKKIFDLTPLGPVGEMSSRPAEFLFRWEEFDKVPEKEVPLTLAYKKVVVKKNEVQDTETGGLTPKEVDQYSAKLAMIDPLGEGEVDLQVLDVQASDESGLKIVVAFRNGLEKRLEFTEVPIIVSDKSGDSVAKVHFTLENMKVAAKSNKLWLFEIPASSLSKPVVNIAELTAFIPKARQQKKASTNVTPASDNKDLLQ</sequence>